<feature type="domain" description="F-box" evidence="2">
    <location>
        <begin position="5"/>
        <end position="47"/>
    </location>
</feature>
<dbReference type="InterPro" id="IPR001810">
    <property type="entry name" value="F-box_dom"/>
</dbReference>
<evidence type="ECO:0000313" key="4">
    <source>
        <dbReference type="Proteomes" id="UP000265703"/>
    </source>
</evidence>
<dbReference type="Pfam" id="PF12937">
    <property type="entry name" value="F-box-like"/>
    <property type="match status" value="1"/>
</dbReference>
<gene>
    <name evidence="3" type="ORF">C1645_838060</name>
</gene>
<organism evidence="3 4">
    <name type="scientific">Glomus cerebriforme</name>
    <dbReference type="NCBI Taxonomy" id="658196"/>
    <lineage>
        <taxon>Eukaryota</taxon>
        <taxon>Fungi</taxon>
        <taxon>Fungi incertae sedis</taxon>
        <taxon>Mucoromycota</taxon>
        <taxon>Glomeromycotina</taxon>
        <taxon>Glomeromycetes</taxon>
        <taxon>Glomerales</taxon>
        <taxon>Glomeraceae</taxon>
        <taxon>Glomus</taxon>
    </lineage>
</organism>
<proteinExistence type="predicted"/>
<reference evidence="3 4" key="1">
    <citation type="submission" date="2018-06" db="EMBL/GenBank/DDBJ databases">
        <title>Comparative genomics reveals the genomic features of Rhizophagus irregularis, R. cerebriforme, R. diaphanum and Gigaspora rosea, and their symbiotic lifestyle signature.</title>
        <authorList>
            <person name="Morin E."/>
            <person name="San Clemente H."/>
            <person name="Chen E.C.H."/>
            <person name="De La Providencia I."/>
            <person name="Hainaut M."/>
            <person name="Kuo A."/>
            <person name="Kohler A."/>
            <person name="Murat C."/>
            <person name="Tang N."/>
            <person name="Roy S."/>
            <person name="Loubradou J."/>
            <person name="Henrissat B."/>
            <person name="Grigoriev I.V."/>
            <person name="Corradi N."/>
            <person name="Roux C."/>
            <person name="Martin F.M."/>
        </authorList>
    </citation>
    <scope>NUCLEOTIDE SEQUENCE [LARGE SCALE GENOMIC DNA]</scope>
    <source>
        <strain evidence="3 4">DAOM 227022</strain>
    </source>
</reference>
<dbReference type="SUPFAM" id="SSF81383">
    <property type="entry name" value="F-box domain"/>
    <property type="match status" value="1"/>
</dbReference>
<comment type="caution">
    <text evidence="3">The sequence shown here is derived from an EMBL/GenBank/DDBJ whole genome shotgun (WGS) entry which is preliminary data.</text>
</comment>
<accession>A0A397S301</accession>
<evidence type="ECO:0000256" key="1">
    <source>
        <dbReference type="SAM" id="MobiDB-lite"/>
    </source>
</evidence>
<dbReference type="Proteomes" id="UP000265703">
    <property type="component" value="Unassembled WGS sequence"/>
</dbReference>
<keyword evidence="4" id="KW-1185">Reference proteome</keyword>
<dbReference type="AlphaFoldDB" id="A0A397S301"/>
<dbReference type="Gene3D" id="3.80.10.10">
    <property type="entry name" value="Ribonuclease Inhibitor"/>
    <property type="match status" value="2"/>
</dbReference>
<protein>
    <recommendedName>
        <fullName evidence="2">F-box domain-containing protein</fullName>
    </recommendedName>
</protein>
<name>A0A397S301_9GLOM</name>
<dbReference type="InterPro" id="IPR036047">
    <property type="entry name" value="F-box-like_dom_sf"/>
</dbReference>
<dbReference type="SUPFAM" id="SSF52047">
    <property type="entry name" value="RNI-like"/>
    <property type="match status" value="1"/>
</dbReference>
<feature type="region of interest" description="Disordered" evidence="1">
    <location>
        <begin position="171"/>
        <end position="213"/>
    </location>
</feature>
<feature type="compositionally biased region" description="Low complexity" evidence="1">
    <location>
        <begin position="183"/>
        <end position="203"/>
    </location>
</feature>
<sequence length="664" mass="77082">MAPFLPTDCLSQIFRNLEKDQKSLYSCILVNRLWCATSIEFLWSRPFHFLYTCPTSCSCDEFMRIERSSKLIQVYLSCLNEKEKLSLMENKVRLPLSVQQKPLFDYAGFIRYLDLDEFYTAIRDWIEFAHVVSKEEEIREAMESRKKSKKLNKKLKLSTLVKFLSKSMRYHNKRKSLSDRESVNSVSTGHSGTSSTSGNNNNNNPPPSPILPHPRERLITEFLCKLLMRRCTTLKQLSIDKTYLTRIEGSRCITLPPLIDRFNNHRFIPDQYLSLPSYPGSINCLSHLSEFICTTRQSKTKLFDSLSEVSHRIHTIVVTMTYHSNGWCGTRSRREVIELEDEAKSLANLIRVQHSLQNFELTQCEVGSTIVIQSLQTQSKSLRSICFDSVSFWGWDPLTPLSECNLLQKLDFKSCHGLTPELLEPLTRIKFYNLSTILMDNSSAPAYFLDKIIKNSGRNIHTLNLGQFKPHSNIHIIKTVAKYCPNLTSFSSYIDRDEIDHLITLFTLCTNLSSVTLTGSRNPEINIDEMFLQLAKQDLLSIKELNILGAWSFKSESLRQFLMYSKAPIHTLSIDNYCFTDEHLNVVIRSLQNTLKILRLRIHVRNRLNEDSIAHAKEFVDVLEIENFEYNYRVSNNNNINGGDSIFKHKFCKKYWMDRRSREE</sequence>
<dbReference type="EMBL" id="QKYT01000896">
    <property type="protein sequence ID" value="RIA80790.1"/>
    <property type="molecule type" value="Genomic_DNA"/>
</dbReference>
<dbReference type="OrthoDB" id="2332634at2759"/>
<evidence type="ECO:0000259" key="2">
    <source>
        <dbReference type="Pfam" id="PF12937"/>
    </source>
</evidence>
<evidence type="ECO:0000313" key="3">
    <source>
        <dbReference type="EMBL" id="RIA80790.1"/>
    </source>
</evidence>
<dbReference type="InterPro" id="IPR032675">
    <property type="entry name" value="LRR_dom_sf"/>
</dbReference>